<dbReference type="GO" id="GO:0005634">
    <property type="term" value="C:nucleus"/>
    <property type="evidence" value="ECO:0007669"/>
    <property type="project" value="UniProtKB-SubCell"/>
</dbReference>
<keyword evidence="7" id="KW-0804">Transcription</keyword>
<comment type="caution">
    <text evidence="12">The sequence shown here is derived from an EMBL/GenBank/DDBJ whole genome shotgun (WGS) entry which is preliminary data.</text>
</comment>
<evidence type="ECO:0000256" key="5">
    <source>
        <dbReference type="ARBA" id="ARBA00023015"/>
    </source>
</evidence>
<name>A0A8H5H7V8_9AGAR</name>
<keyword evidence="3 9" id="KW-0863">Zinc-finger</keyword>
<evidence type="ECO:0000256" key="9">
    <source>
        <dbReference type="PROSITE-ProRule" id="PRU00027"/>
    </source>
</evidence>
<feature type="region of interest" description="Disordered" evidence="10">
    <location>
        <begin position="167"/>
        <end position="203"/>
    </location>
</feature>
<dbReference type="Pfam" id="PF05699">
    <property type="entry name" value="Dimer_Tnp_hAT"/>
    <property type="match status" value="1"/>
</dbReference>
<comment type="subcellular location">
    <subcellularLocation>
        <location evidence="1">Nucleus</location>
    </subcellularLocation>
</comment>
<dbReference type="InterPro" id="IPR012337">
    <property type="entry name" value="RNaseH-like_sf"/>
</dbReference>
<evidence type="ECO:0000256" key="2">
    <source>
        <dbReference type="ARBA" id="ARBA00022723"/>
    </source>
</evidence>
<dbReference type="GO" id="GO:0008270">
    <property type="term" value="F:zinc ion binding"/>
    <property type="evidence" value="ECO:0007669"/>
    <property type="project" value="UniProtKB-KW"/>
</dbReference>
<keyword evidence="2" id="KW-0479">Metal-binding</keyword>
<dbReference type="PROSITE" id="PS50808">
    <property type="entry name" value="ZF_BED"/>
    <property type="match status" value="1"/>
</dbReference>
<evidence type="ECO:0000256" key="6">
    <source>
        <dbReference type="ARBA" id="ARBA00023125"/>
    </source>
</evidence>
<evidence type="ECO:0000313" key="12">
    <source>
        <dbReference type="EMBL" id="KAF5378408.1"/>
    </source>
</evidence>
<dbReference type="PANTHER" id="PTHR46481">
    <property type="entry name" value="ZINC FINGER BED DOMAIN-CONTAINING PROTEIN 4"/>
    <property type="match status" value="1"/>
</dbReference>
<dbReference type="InterPro" id="IPR003656">
    <property type="entry name" value="Znf_BED"/>
</dbReference>
<evidence type="ECO:0000256" key="3">
    <source>
        <dbReference type="ARBA" id="ARBA00022771"/>
    </source>
</evidence>
<dbReference type="Proteomes" id="UP000518752">
    <property type="component" value="Unassembled WGS sequence"/>
</dbReference>
<evidence type="ECO:0000256" key="4">
    <source>
        <dbReference type="ARBA" id="ARBA00022833"/>
    </source>
</evidence>
<keyword evidence="8" id="KW-0539">Nucleus</keyword>
<dbReference type="GO" id="GO:0046983">
    <property type="term" value="F:protein dimerization activity"/>
    <property type="evidence" value="ECO:0007669"/>
    <property type="project" value="InterPro"/>
</dbReference>
<proteinExistence type="predicted"/>
<keyword evidence="4" id="KW-0862">Zinc</keyword>
<dbReference type="PANTHER" id="PTHR46481:SF10">
    <property type="entry name" value="ZINC FINGER BED DOMAIN-CONTAINING PROTEIN 39"/>
    <property type="match status" value="1"/>
</dbReference>
<dbReference type="AlphaFoldDB" id="A0A8H5H7V8"/>
<dbReference type="InterPro" id="IPR008906">
    <property type="entry name" value="HATC_C_dom"/>
</dbReference>
<keyword evidence="6" id="KW-0238">DNA-binding</keyword>
<feature type="domain" description="BED-type" evidence="11">
    <location>
        <begin position="219"/>
        <end position="279"/>
    </location>
</feature>
<accession>A0A8H5H7V8</accession>
<sequence>MPRRGTTVTPMPNGALQTTFHIQLGAPPAQGTQNRNRRDTSSGEENIEEAPSTARATRATNRRTNRARTGTASQARRPAAQALEQELQRNDAAVRPEVVLPRNLTQTSGTSPPATPPPRQQRGVTVHFADESPGEVFDFSGLSPETPRRAHDLRTSDHSDIVTSLMTPTHVGPQQTPSRISQHRTPGSVRRTPHACPPALGRSPFQRIYRPRAGARGGHRAADVWTFFTEIEGKSICHFCRKLMEGGKPVPFHEYGQQTGTDGRRQHLIKNHHNEWIESCITLDIALTAGPAKVALQDYQSRKGLAETSVPFTSTSQSLPHGPFSKEAFVDSLMIWIVADDQSLNVVESWHFRNMLLQLRSQLKESDIPHRHTLRTRILESVDEYWNEIAKEMQSAEGTVSITDDIWTDLEKRAFLAITGHWISAKIIKTSTGEKKELTMRSALIGFVRLPGSHTGHHISEAFVSVMNRLGLLNKIGWITSDNASNNDTFMACLSQSLRAHRPDFIWDPRERRIRCFAHIVNLACKALLAELEGMGHQALPRLRQLVKTIRGSNLRRDHFIHCVKQIMQKELQLILDMDIRWSSTYLMVERGIILRLANLARTHFLSDEDWALLIEMKNALEVPHLFQQCLSSEKTPTLCDAIPAFKAMAAKWLDLQDTSPRLSAALRAGLDKLNKYIYLIRPIPAYTLAMAINPVMKLDFYQIFQPDQFFNAKNVFINALATYSATEDAQVRPQASSSTTETIQSWADRMLRGSTDSSSSAKRSLTEEVDQYLAEHSSATSSIVYWQEHCTRYPTIYKLAMDVLPIQGTSVPSERVFSSAGETNTKRRSRISPEMMQALQVLKFGIKSRGSLNFTAGLTQEEQLQYLESATEDRFTVPSDMRAYIDSLHQYE</sequence>
<keyword evidence="5" id="KW-0805">Transcription regulation</keyword>
<dbReference type="SUPFAM" id="SSF53098">
    <property type="entry name" value="Ribonuclease H-like"/>
    <property type="match status" value="1"/>
</dbReference>
<evidence type="ECO:0000313" key="13">
    <source>
        <dbReference type="Proteomes" id="UP000518752"/>
    </source>
</evidence>
<evidence type="ECO:0000256" key="1">
    <source>
        <dbReference type="ARBA" id="ARBA00004123"/>
    </source>
</evidence>
<gene>
    <name evidence="12" type="ORF">D9757_011167</name>
</gene>
<feature type="compositionally biased region" description="Polar residues" evidence="10">
    <location>
        <begin position="167"/>
        <end position="185"/>
    </location>
</feature>
<feature type="region of interest" description="Disordered" evidence="10">
    <location>
        <begin position="22"/>
        <end position="122"/>
    </location>
</feature>
<evidence type="ECO:0000256" key="10">
    <source>
        <dbReference type="SAM" id="MobiDB-lite"/>
    </source>
</evidence>
<dbReference type="EMBL" id="JAACJN010000076">
    <property type="protein sequence ID" value="KAF5378408.1"/>
    <property type="molecule type" value="Genomic_DNA"/>
</dbReference>
<dbReference type="InterPro" id="IPR052035">
    <property type="entry name" value="ZnF_BED_domain_contain"/>
</dbReference>
<dbReference type="OrthoDB" id="3250324at2759"/>
<evidence type="ECO:0000256" key="8">
    <source>
        <dbReference type="ARBA" id="ARBA00023242"/>
    </source>
</evidence>
<reference evidence="12 13" key="1">
    <citation type="journal article" date="2020" name="ISME J.">
        <title>Uncovering the hidden diversity of litter-decomposition mechanisms in mushroom-forming fungi.</title>
        <authorList>
            <person name="Floudas D."/>
            <person name="Bentzer J."/>
            <person name="Ahren D."/>
            <person name="Johansson T."/>
            <person name="Persson P."/>
            <person name="Tunlid A."/>
        </authorList>
    </citation>
    <scope>NUCLEOTIDE SEQUENCE [LARGE SCALE GENOMIC DNA]</scope>
    <source>
        <strain evidence="12 13">CBS 406.79</strain>
    </source>
</reference>
<evidence type="ECO:0000259" key="11">
    <source>
        <dbReference type="PROSITE" id="PS50808"/>
    </source>
</evidence>
<dbReference type="GO" id="GO:0003677">
    <property type="term" value="F:DNA binding"/>
    <property type="evidence" value="ECO:0007669"/>
    <property type="project" value="UniProtKB-KW"/>
</dbReference>
<keyword evidence="13" id="KW-1185">Reference proteome</keyword>
<evidence type="ECO:0000256" key="7">
    <source>
        <dbReference type="ARBA" id="ARBA00023163"/>
    </source>
</evidence>
<organism evidence="12 13">
    <name type="scientific">Collybiopsis confluens</name>
    <dbReference type="NCBI Taxonomy" id="2823264"/>
    <lineage>
        <taxon>Eukaryota</taxon>
        <taxon>Fungi</taxon>
        <taxon>Dikarya</taxon>
        <taxon>Basidiomycota</taxon>
        <taxon>Agaricomycotina</taxon>
        <taxon>Agaricomycetes</taxon>
        <taxon>Agaricomycetidae</taxon>
        <taxon>Agaricales</taxon>
        <taxon>Marasmiineae</taxon>
        <taxon>Omphalotaceae</taxon>
        <taxon>Collybiopsis</taxon>
    </lineage>
</organism>
<protein>
    <recommendedName>
        <fullName evidence="11">BED-type domain-containing protein</fullName>
    </recommendedName>
</protein>